<dbReference type="SUPFAM" id="SSF52025">
    <property type="entry name" value="PA domain"/>
    <property type="match status" value="1"/>
</dbReference>
<dbReference type="Pfam" id="PF04389">
    <property type="entry name" value="Peptidase_M28"/>
    <property type="match status" value="1"/>
</dbReference>
<evidence type="ECO:0000259" key="10">
    <source>
        <dbReference type="Pfam" id="PF04389"/>
    </source>
</evidence>
<evidence type="ECO:0000256" key="2">
    <source>
        <dbReference type="ARBA" id="ARBA00022438"/>
    </source>
</evidence>
<evidence type="ECO:0000256" key="7">
    <source>
        <dbReference type="ARBA" id="ARBA00022833"/>
    </source>
</evidence>
<dbReference type="EMBL" id="BAABJQ010000018">
    <property type="protein sequence ID" value="GAA5192820.1"/>
    <property type="molecule type" value="Genomic_DNA"/>
</dbReference>
<accession>A0ABP9SAL3</accession>
<evidence type="ECO:0000313" key="12">
    <source>
        <dbReference type="Proteomes" id="UP001501570"/>
    </source>
</evidence>
<dbReference type="PROSITE" id="PS51318">
    <property type="entry name" value="TAT"/>
    <property type="match status" value="1"/>
</dbReference>
<dbReference type="InterPro" id="IPR007484">
    <property type="entry name" value="Peptidase_M28"/>
</dbReference>
<dbReference type="InterPro" id="IPR045175">
    <property type="entry name" value="M28_fam"/>
</dbReference>
<feature type="chain" id="PRO_5047282221" evidence="8">
    <location>
        <begin position="31"/>
        <end position="519"/>
    </location>
</feature>
<comment type="similarity">
    <text evidence="1">Belongs to the peptidase M28 family. M28A subfamily.</text>
</comment>
<keyword evidence="4" id="KW-0479">Metal-binding</keyword>
<keyword evidence="12" id="KW-1185">Reference proteome</keyword>
<reference evidence="12" key="1">
    <citation type="journal article" date="2019" name="Int. J. Syst. Evol. Microbiol.">
        <title>The Global Catalogue of Microorganisms (GCM) 10K type strain sequencing project: providing services to taxonomists for standard genome sequencing and annotation.</title>
        <authorList>
            <consortium name="The Broad Institute Genomics Platform"/>
            <consortium name="The Broad Institute Genome Sequencing Center for Infectious Disease"/>
            <person name="Wu L."/>
            <person name="Ma J."/>
        </authorList>
    </citation>
    <scope>NUCLEOTIDE SEQUENCE [LARGE SCALE GENOMIC DNA]</scope>
    <source>
        <strain evidence="12">JCM 18304</strain>
    </source>
</reference>
<dbReference type="InterPro" id="IPR046450">
    <property type="entry name" value="PA_dom_sf"/>
</dbReference>
<dbReference type="Gene3D" id="3.50.30.30">
    <property type="match status" value="1"/>
</dbReference>
<gene>
    <name evidence="11" type="ORF">GCM10023322_53230</name>
</gene>
<evidence type="ECO:0000256" key="5">
    <source>
        <dbReference type="ARBA" id="ARBA00022729"/>
    </source>
</evidence>
<dbReference type="Gene3D" id="3.40.630.10">
    <property type="entry name" value="Zn peptidases"/>
    <property type="match status" value="1"/>
</dbReference>
<keyword evidence="5 8" id="KW-0732">Signal</keyword>
<dbReference type="RefSeq" id="WP_425570959.1">
    <property type="nucleotide sequence ID" value="NZ_BAABJQ010000018.1"/>
</dbReference>
<evidence type="ECO:0000259" key="9">
    <source>
        <dbReference type="Pfam" id="PF02225"/>
    </source>
</evidence>
<dbReference type="PANTHER" id="PTHR12147">
    <property type="entry name" value="METALLOPEPTIDASE M28 FAMILY MEMBER"/>
    <property type="match status" value="1"/>
</dbReference>
<comment type="caution">
    <text evidence="11">The sequence shown here is derived from an EMBL/GenBank/DDBJ whole genome shotgun (WGS) entry which is preliminary data.</text>
</comment>
<evidence type="ECO:0000256" key="6">
    <source>
        <dbReference type="ARBA" id="ARBA00022801"/>
    </source>
</evidence>
<name>A0ABP9SAL3_9ACTN</name>
<keyword evidence="6" id="KW-0378">Hydrolase</keyword>
<organism evidence="11 12">
    <name type="scientific">Rugosimonospora acidiphila</name>
    <dbReference type="NCBI Taxonomy" id="556531"/>
    <lineage>
        <taxon>Bacteria</taxon>
        <taxon>Bacillati</taxon>
        <taxon>Actinomycetota</taxon>
        <taxon>Actinomycetes</taxon>
        <taxon>Micromonosporales</taxon>
        <taxon>Micromonosporaceae</taxon>
        <taxon>Rugosimonospora</taxon>
    </lineage>
</organism>
<proteinExistence type="inferred from homology"/>
<dbReference type="SUPFAM" id="SSF53187">
    <property type="entry name" value="Zn-dependent exopeptidases"/>
    <property type="match status" value="1"/>
</dbReference>
<keyword evidence="3" id="KW-0645">Protease</keyword>
<feature type="domain" description="Peptidase M28" evidence="10">
    <location>
        <begin position="261"/>
        <end position="475"/>
    </location>
</feature>
<evidence type="ECO:0000256" key="8">
    <source>
        <dbReference type="SAM" id="SignalP"/>
    </source>
</evidence>
<dbReference type="Pfam" id="PF02225">
    <property type="entry name" value="PA"/>
    <property type="match status" value="1"/>
</dbReference>
<evidence type="ECO:0000256" key="4">
    <source>
        <dbReference type="ARBA" id="ARBA00022723"/>
    </source>
</evidence>
<keyword evidence="2" id="KW-0031">Aminopeptidase</keyword>
<dbReference type="PANTHER" id="PTHR12147:SF26">
    <property type="entry name" value="PEPTIDASE M28 DOMAIN-CONTAINING PROTEIN"/>
    <property type="match status" value="1"/>
</dbReference>
<dbReference type="InterPro" id="IPR006311">
    <property type="entry name" value="TAT_signal"/>
</dbReference>
<dbReference type="InterPro" id="IPR041756">
    <property type="entry name" value="M28_SGAP-like"/>
</dbReference>
<evidence type="ECO:0000256" key="3">
    <source>
        <dbReference type="ARBA" id="ARBA00022670"/>
    </source>
</evidence>
<evidence type="ECO:0000313" key="11">
    <source>
        <dbReference type="EMBL" id="GAA5192820.1"/>
    </source>
</evidence>
<keyword evidence="7" id="KW-0862">Zinc</keyword>
<feature type="signal peptide" evidence="8">
    <location>
        <begin position="1"/>
        <end position="30"/>
    </location>
</feature>
<dbReference type="CDD" id="cd03876">
    <property type="entry name" value="M28_SGAP_like"/>
    <property type="match status" value="1"/>
</dbReference>
<feature type="domain" description="PA" evidence="9">
    <location>
        <begin position="142"/>
        <end position="235"/>
    </location>
</feature>
<protein>
    <submittedName>
        <fullName evidence="11">M28 family metallopeptidase</fullName>
    </submittedName>
</protein>
<sequence>MPRFTITQRRAITLIAAGTLALAVASPAPAATAASAGDPTRLAGRLVKAVHVDNINRHLIALQRIAETNGGIRAASTPGHLASAQYIADKLTAAGYLVRIQEFEFPFTQTLAQSAAEVSPTARTLSPIVMQYSPNTPEGGLTAPLTALPGLAADATPGCEPADFTSDYAGTVVLIQRGSCPFQQKHDNALAAGAAGVLVYNNAEVPTDPISGRLTDAASGRIPIAGIPRGEGESLAADVAAGPVTVTMELRVLSELRTTRNVIAETRGGRADNVVMSGAHLDSVTEGPGINDNGSGSATQLEVALQLANQKVTNKVRFAWWSAEEFGLLGSQYYVSQLSFEQQLDIALYLNFDMVASPNYARFIYDGDDSDGVGSGPGPYGSAQIESVFAQYLDGQGLAHEGTDFDGRSDYGPFIAVAIPSGGLFTGAEVRKTAAEAAIYGGTAGEPFDSCYHQACDNLGNINRTVLAQSAAAIAWTIGLFAIDTSAVNGNGSVAARRARAAAATSARFAARGAAGVTG</sequence>
<dbReference type="Proteomes" id="UP001501570">
    <property type="component" value="Unassembled WGS sequence"/>
</dbReference>
<dbReference type="InterPro" id="IPR003137">
    <property type="entry name" value="PA_domain"/>
</dbReference>
<evidence type="ECO:0000256" key="1">
    <source>
        <dbReference type="ARBA" id="ARBA00005957"/>
    </source>
</evidence>